<dbReference type="Proteomes" id="UP000887579">
    <property type="component" value="Unplaced"/>
</dbReference>
<organism evidence="1 2">
    <name type="scientific">Panagrolaimus sp. ES5</name>
    <dbReference type="NCBI Taxonomy" id="591445"/>
    <lineage>
        <taxon>Eukaryota</taxon>
        <taxon>Metazoa</taxon>
        <taxon>Ecdysozoa</taxon>
        <taxon>Nematoda</taxon>
        <taxon>Chromadorea</taxon>
        <taxon>Rhabditida</taxon>
        <taxon>Tylenchina</taxon>
        <taxon>Panagrolaimomorpha</taxon>
        <taxon>Panagrolaimoidea</taxon>
        <taxon>Panagrolaimidae</taxon>
        <taxon>Panagrolaimus</taxon>
    </lineage>
</organism>
<evidence type="ECO:0000313" key="2">
    <source>
        <dbReference type="WBParaSite" id="ES5_v2.g11440.t1"/>
    </source>
</evidence>
<evidence type="ECO:0000313" key="1">
    <source>
        <dbReference type="Proteomes" id="UP000887579"/>
    </source>
</evidence>
<sequence length="386" mass="43843">MEKSVDPIIFIETVQKLLPEATVSLGWTPSSNYAALNRLDWSKTFRLMSYLSDLRQPVMLTMNLNDVLHSLEQLEWLLGINEPEIFLLIKADATAFVDADFQKLSSISENDKILFDVDDGWRRKLRHLETKPPKKRRRSVEPEKWKNRIFPSSHSMLSTNIISKTGIAFLGWPNALLMSNNEVQNYPSKQIISGKIMFHPKRQLRDITPLRDSGMLLQFFEKNLLTVDSPKIDDSVTVLIGFDGRITISNNLRRSDPLYYESSSGQLPKSPCYEFKVTDKGWKIDAEVWTSACHGIKDQSKLLSSATSVSTSEDQVPIYRTFVSLDTPISRNRKLRNVGISKSGDGVIDFLLQELEHSAAAGILPNIKISFICVLFSFYFTFILGA</sequence>
<accession>A0AC34F378</accession>
<reference evidence="2" key="1">
    <citation type="submission" date="2022-11" db="UniProtKB">
        <authorList>
            <consortium name="WormBaseParasite"/>
        </authorList>
    </citation>
    <scope>IDENTIFICATION</scope>
</reference>
<name>A0AC34F378_9BILA</name>
<dbReference type="WBParaSite" id="ES5_v2.g11440.t1">
    <property type="protein sequence ID" value="ES5_v2.g11440.t1"/>
    <property type="gene ID" value="ES5_v2.g11440"/>
</dbReference>
<protein>
    <submittedName>
        <fullName evidence="2">Uncharacterized protein</fullName>
    </submittedName>
</protein>
<proteinExistence type="predicted"/>